<accession>A0AAD6G1J6</accession>
<gene>
    <name evidence="2" type="ORF">N7458_007897</name>
</gene>
<dbReference type="InterPro" id="IPR029058">
    <property type="entry name" value="AB_hydrolase_fold"/>
</dbReference>
<dbReference type="Gene3D" id="3.40.50.1820">
    <property type="entry name" value="alpha/beta hydrolase"/>
    <property type="match status" value="1"/>
</dbReference>
<reference evidence="2" key="1">
    <citation type="submission" date="2022-12" db="EMBL/GenBank/DDBJ databases">
        <authorList>
            <person name="Petersen C."/>
        </authorList>
    </citation>
    <scope>NUCLEOTIDE SEQUENCE</scope>
    <source>
        <strain evidence="2">IBT 16125</strain>
    </source>
</reference>
<dbReference type="PRINTS" id="PR00111">
    <property type="entry name" value="ABHYDROLASE"/>
</dbReference>
<dbReference type="AlphaFoldDB" id="A0AAD6G1J6"/>
<dbReference type="Proteomes" id="UP001213681">
    <property type="component" value="Unassembled WGS sequence"/>
</dbReference>
<evidence type="ECO:0000313" key="2">
    <source>
        <dbReference type="EMBL" id="KAJ5444025.1"/>
    </source>
</evidence>
<dbReference type="InterPro" id="IPR050266">
    <property type="entry name" value="AB_hydrolase_sf"/>
</dbReference>
<name>A0AAD6G1J6_9EURO</name>
<dbReference type="PANTHER" id="PTHR43798">
    <property type="entry name" value="MONOACYLGLYCEROL LIPASE"/>
    <property type="match status" value="1"/>
</dbReference>
<dbReference type="GO" id="GO:0072330">
    <property type="term" value="P:monocarboxylic acid biosynthetic process"/>
    <property type="evidence" value="ECO:0007669"/>
    <property type="project" value="UniProtKB-ARBA"/>
</dbReference>
<sequence length="262" mass="28779">MTTSVLTRAGDVSYTIRGEGRPLLLLHALLHDSHDFDPIVFQLADRFQTIAVDWPWHGASLETTTKSREPSAVLIAEVLEDFVTALDLPPAIIIGNSVGGFAAARLAITHPERVQSLILVNTGGFPSLNFVNRFFCYSLGYPVVARLVLPYMIPAYMKSKTPSDTVISQKAASRARIWQGASIAAAIWRSFLDDSHDLRSKGQAIRAPTLIIWGTKDIVPVETAHLVKRSIPGSQLEFLETGHVVFSSDPDGFLDIVNKFLE</sequence>
<dbReference type="InterPro" id="IPR000073">
    <property type="entry name" value="AB_hydrolase_1"/>
</dbReference>
<comment type="caution">
    <text evidence="2">The sequence shown here is derived from an EMBL/GenBank/DDBJ whole genome shotgun (WGS) entry which is preliminary data.</text>
</comment>
<dbReference type="GO" id="GO:0017000">
    <property type="term" value="P:antibiotic biosynthetic process"/>
    <property type="evidence" value="ECO:0007669"/>
    <property type="project" value="UniProtKB-ARBA"/>
</dbReference>
<dbReference type="EMBL" id="JAPVEA010000007">
    <property type="protein sequence ID" value="KAJ5444025.1"/>
    <property type="molecule type" value="Genomic_DNA"/>
</dbReference>
<keyword evidence="3" id="KW-1185">Reference proteome</keyword>
<evidence type="ECO:0000259" key="1">
    <source>
        <dbReference type="Pfam" id="PF12697"/>
    </source>
</evidence>
<feature type="domain" description="AB hydrolase-1" evidence="1">
    <location>
        <begin position="23"/>
        <end position="255"/>
    </location>
</feature>
<dbReference type="SUPFAM" id="SSF53474">
    <property type="entry name" value="alpha/beta-Hydrolases"/>
    <property type="match status" value="1"/>
</dbReference>
<proteinExistence type="predicted"/>
<evidence type="ECO:0000313" key="3">
    <source>
        <dbReference type="Proteomes" id="UP001213681"/>
    </source>
</evidence>
<dbReference type="Pfam" id="PF12697">
    <property type="entry name" value="Abhydrolase_6"/>
    <property type="match status" value="1"/>
</dbReference>
<protein>
    <recommendedName>
        <fullName evidence="1">AB hydrolase-1 domain-containing protein</fullName>
    </recommendedName>
</protein>
<organism evidence="2 3">
    <name type="scientific">Penicillium daleae</name>
    <dbReference type="NCBI Taxonomy" id="63821"/>
    <lineage>
        <taxon>Eukaryota</taxon>
        <taxon>Fungi</taxon>
        <taxon>Dikarya</taxon>
        <taxon>Ascomycota</taxon>
        <taxon>Pezizomycotina</taxon>
        <taxon>Eurotiomycetes</taxon>
        <taxon>Eurotiomycetidae</taxon>
        <taxon>Eurotiales</taxon>
        <taxon>Aspergillaceae</taxon>
        <taxon>Penicillium</taxon>
    </lineage>
</organism>
<dbReference type="RefSeq" id="XP_056764105.1">
    <property type="nucleotide sequence ID" value="XM_056911279.1"/>
</dbReference>
<reference evidence="2" key="2">
    <citation type="journal article" date="2023" name="IMA Fungus">
        <title>Comparative genomic study of the Penicillium genus elucidates a diverse pangenome and 15 lateral gene transfer events.</title>
        <authorList>
            <person name="Petersen C."/>
            <person name="Sorensen T."/>
            <person name="Nielsen M.R."/>
            <person name="Sondergaard T.E."/>
            <person name="Sorensen J.L."/>
            <person name="Fitzpatrick D.A."/>
            <person name="Frisvad J.C."/>
            <person name="Nielsen K.L."/>
        </authorList>
    </citation>
    <scope>NUCLEOTIDE SEQUENCE</scope>
    <source>
        <strain evidence="2">IBT 16125</strain>
    </source>
</reference>
<dbReference type="GeneID" id="81601522"/>